<dbReference type="InterPro" id="IPR003673">
    <property type="entry name" value="CoA-Trfase_fam_III"/>
</dbReference>
<evidence type="ECO:0000256" key="1">
    <source>
        <dbReference type="ARBA" id="ARBA00022679"/>
    </source>
</evidence>
<sequence>MRNKTGPLSGIRVLDAASLLAAPTAASLLSEYGAEIIKIEQPKTGDTMRRYPPFRGAVSLLWKVVGRNRQSVTLDLRVEKGREVLKQLASKCDVVLLNYRPETLTKWGIDFEDLVKVKKDIIVFHLTAYGRTGPYANRPGFARVAEAFAGLTHRTGFPGQPPAQSGYPMLGDGVAGLYGAFAIMLALRERDRTGEPQLIDLGLYEPLFRIIEDQVAAYDEDETVMERIGNSNPLISPNGLFPTKDGRFVSIPASTEPIWRRLVGLIGDDSLLKYDSNRVRIMHREEIEAKVTDWTRSHDLLELVDVCAEAGIACGPVYSAAEIARDPHIAERGSIVSVEDSETGKPIRMASSAGRFSGFEGQIHEAGPALGSHTDTILTDLLGYSQSEIDALRNQGVL</sequence>
<dbReference type="PANTHER" id="PTHR48207">
    <property type="entry name" value="SUCCINATE--HYDROXYMETHYLGLUTARATE COA-TRANSFERASE"/>
    <property type="match status" value="1"/>
</dbReference>
<dbReference type="InterPro" id="IPR023606">
    <property type="entry name" value="CoA-Trfase_III_dom_1_sf"/>
</dbReference>
<evidence type="ECO:0000313" key="2">
    <source>
        <dbReference type="EMBL" id="SMF90088.1"/>
    </source>
</evidence>
<keyword evidence="1 2" id="KW-0808">Transferase</keyword>
<dbReference type="EMBL" id="FXAK01000009">
    <property type="protein sequence ID" value="SMF90088.1"/>
    <property type="molecule type" value="Genomic_DNA"/>
</dbReference>
<name>A0A1X7HQG1_9PROT</name>
<dbReference type="RefSeq" id="WP_085091723.1">
    <property type="nucleotide sequence ID" value="NZ_FXAK01000009.1"/>
</dbReference>
<dbReference type="AlphaFoldDB" id="A0A1X7HQG1"/>
<evidence type="ECO:0000313" key="3">
    <source>
        <dbReference type="Proteomes" id="UP000192936"/>
    </source>
</evidence>
<dbReference type="GO" id="GO:0008410">
    <property type="term" value="F:CoA-transferase activity"/>
    <property type="evidence" value="ECO:0007669"/>
    <property type="project" value="TreeGrafter"/>
</dbReference>
<dbReference type="InterPro" id="IPR050483">
    <property type="entry name" value="CoA-transferase_III_domain"/>
</dbReference>
<dbReference type="Gene3D" id="3.30.1540.10">
    <property type="entry name" value="formyl-coa transferase, domain 3"/>
    <property type="match status" value="1"/>
</dbReference>
<dbReference type="STRING" id="286727.SAMN02982917_6961"/>
<dbReference type="SUPFAM" id="SSF89796">
    <property type="entry name" value="CoA-transferase family III (CaiB/BaiF)"/>
    <property type="match status" value="1"/>
</dbReference>
<gene>
    <name evidence="2" type="ORF">SAMN02982917_6961</name>
</gene>
<proteinExistence type="predicted"/>
<dbReference type="InterPro" id="IPR044855">
    <property type="entry name" value="CoA-Trfase_III_dom3_sf"/>
</dbReference>
<dbReference type="Proteomes" id="UP000192936">
    <property type="component" value="Unassembled WGS sequence"/>
</dbReference>
<accession>A0A1X7HQG1</accession>
<dbReference type="Gene3D" id="3.40.50.10540">
    <property type="entry name" value="Crotonobetainyl-coa:carnitine coa-transferase, domain 1"/>
    <property type="match status" value="1"/>
</dbReference>
<protein>
    <submittedName>
        <fullName evidence="2">Formyl-CoA transferase</fullName>
    </submittedName>
</protein>
<reference evidence="2 3" key="1">
    <citation type="submission" date="2017-04" db="EMBL/GenBank/DDBJ databases">
        <authorList>
            <person name="Afonso C.L."/>
            <person name="Miller P.J."/>
            <person name="Scott M.A."/>
            <person name="Spackman E."/>
            <person name="Goraichik I."/>
            <person name="Dimitrov K.M."/>
            <person name="Suarez D.L."/>
            <person name="Swayne D.E."/>
        </authorList>
    </citation>
    <scope>NUCLEOTIDE SEQUENCE [LARGE SCALE GENOMIC DNA]</scope>
    <source>
        <strain evidence="2 3">A2P</strain>
    </source>
</reference>
<organism evidence="2 3">
    <name type="scientific">Azospirillum oryzae</name>
    <dbReference type="NCBI Taxonomy" id="286727"/>
    <lineage>
        <taxon>Bacteria</taxon>
        <taxon>Pseudomonadati</taxon>
        <taxon>Pseudomonadota</taxon>
        <taxon>Alphaproteobacteria</taxon>
        <taxon>Rhodospirillales</taxon>
        <taxon>Azospirillaceae</taxon>
        <taxon>Azospirillum</taxon>
    </lineage>
</organism>
<dbReference type="PANTHER" id="PTHR48207:SF3">
    <property type="entry name" value="SUCCINATE--HYDROXYMETHYLGLUTARATE COA-TRANSFERASE"/>
    <property type="match status" value="1"/>
</dbReference>
<dbReference type="OrthoDB" id="9781472at2"/>
<dbReference type="Pfam" id="PF02515">
    <property type="entry name" value="CoA_transf_3"/>
    <property type="match status" value="1"/>
</dbReference>